<accession>A0A811S0I1</accession>
<evidence type="ECO:0000256" key="2">
    <source>
        <dbReference type="ARBA" id="ARBA00022676"/>
    </source>
</evidence>
<evidence type="ECO:0000313" key="7">
    <source>
        <dbReference type="Proteomes" id="UP000604825"/>
    </source>
</evidence>
<name>A0A811S0I1_9POAL</name>
<dbReference type="Gene3D" id="3.40.50.2000">
    <property type="entry name" value="Glycogen Phosphorylase B"/>
    <property type="match status" value="2"/>
</dbReference>
<dbReference type="InterPro" id="IPR035595">
    <property type="entry name" value="UDP_glycos_trans_CS"/>
</dbReference>
<evidence type="ECO:0000256" key="5">
    <source>
        <dbReference type="RuleBase" id="RU362057"/>
    </source>
</evidence>
<keyword evidence="3 4" id="KW-0808">Transferase</keyword>
<dbReference type="CDD" id="cd03784">
    <property type="entry name" value="GT1_Gtf-like"/>
    <property type="match status" value="1"/>
</dbReference>
<protein>
    <recommendedName>
        <fullName evidence="5">Glycosyltransferase</fullName>
        <ecNumber evidence="5">2.4.1.-</ecNumber>
    </recommendedName>
</protein>
<dbReference type="InterPro" id="IPR002213">
    <property type="entry name" value="UDP_glucos_trans"/>
</dbReference>
<comment type="similarity">
    <text evidence="1 4">Belongs to the UDP-glycosyltransferase family.</text>
</comment>
<keyword evidence="7" id="KW-1185">Reference proteome</keyword>
<proteinExistence type="inferred from homology"/>
<evidence type="ECO:0000256" key="1">
    <source>
        <dbReference type="ARBA" id="ARBA00009995"/>
    </source>
</evidence>
<organism evidence="6 7">
    <name type="scientific">Miscanthus lutarioriparius</name>
    <dbReference type="NCBI Taxonomy" id="422564"/>
    <lineage>
        <taxon>Eukaryota</taxon>
        <taxon>Viridiplantae</taxon>
        <taxon>Streptophyta</taxon>
        <taxon>Embryophyta</taxon>
        <taxon>Tracheophyta</taxon>
        <taxon>Spermatophyta</taxon>
        <taxon>Magnoliopsida</taxon>
        <taxon>Liliopsida</taxon>
        <taxon>Poales</taxon>
        <taxon>Poaceae</taxon>
        <taxon>PACMAD clade</taxon>
        <taxon>Panicoideae</taxon>
        <taxon>Andropogonodae</taxon>
        <taxon>Andropogoneae</taxon>
        <taxon>Saccharinae</taxon>
        <taxon>Miscanthus</taxon>
    </lineage>
</organism>
<dbReference type="PANTHER" id="PTHR48046:SF6">
    <property type="entry name" value="GLYCOSYLTRANSFERASE"/>
    <property type="match status" value="1"/>
</dbReference>
<dbReference type="GO" id="GO:0008194">
    <property type="term" value="F:UDP-glycosyltransferase activity"/>
    <property type="evidence" value="ECO:0007669"/>
    <property type="project" value="InterPro"/>
</dbReference>
<evidence type="ECO:0000256" key="4">
    <source>
        <dbReference type="RuleBase" id="RU003718"/>
    </source>
</evidence>
<reference evidence="6" key="1">
    <citation type="submission" date="2020-10" db="EMBL/GenBank/DDBJ databases">
        <authorList>
            <person name="Han B."/>
            <person name="Lu T."/>
            <person name="Zhao Q."/>
            <person name="Huang X."/>
            <person name="Zhao Y."/>
        </authorList>
    </citation>
    <scope>NUCLEOTIDE SEQUENCE</scope>
</reference>
<dbReference type="Pfam" id="PF00201">
    <property type="entry name" value="UDPGT"/>
    <property type="match status" value="1"/>
</dbReference>
<dbReference type="OrthoDB" id="5835829at2759"/>
<gene>
    <name evidence="6" type="ORF">NCGR_LOCUS58394</name>
</gene>
<dbReference type="EC" id="2.4.1.-" evidence="5"/>
<dbReference type="FunFam" id="3.40.50.2000:FF:000051">
    <property type="entry name" value="Glycosyltransferase"/>
    <property type="match status" value="1"/>
</dbReference>
<dbReference type="SUPFAM" id="SSF53756">
    <property type="entry name" value="UDP-Glycosyltransferase/glycogen phosphorylase"/>
    <property type="match status" value="1"/>
</dbReference>
<comment type="caution">
    <text evidence="6">The sequence shown here is derived from an EMBL/GenBank/DDBJ whole genome shotgun (WGS) entry which is preliminary data.</text>
</comment>
<sequence>MGELQERKPPACTAARPRVLLLCSPCMGHLIPFAELARRLVADHGLAATLLFASATSAPSEQYLAVAAAVPDAIDLVALPAPPPVAVLPPSAPTRERVELAVVSNVPRIREIARELGAAAPLVALVVDMVGVVARDVAAELGVPLYMFFTSPWMTLSLLLHLPEMDATRAGEHRDATEPIRLPGCVPIHAHDLPTSMLADRSSNTYAGFLSMAKDAARVDGILVNTFDELEPAVGEGLDGLQLQLPVHTVGPLVWTRPAGVDMDHRCMSWLDQQPRGSVVYVSFGSGGTLTWQQTAELALGLELSQCRFIWVVKRPHQSSTIGAFFGTQKGDEHIPLDFLPEGFMERTRGMGIVTQSWAPQTAILGHPSIGCFVTHCGWNSVLESVMNGVPMVAWPLYAEQNMNAAMMEVQVGVAVRAKVGADRFIRKEEVANGIRRAMVGEEAERLRKRSSELRGQSAHALSKDGCSTRVLAQIANTWKCASRK</sequence>
<dbReference type="PROSITE" id="PS00375">
    <property type="entry name" value="UDPGT"/>
    <property type="match status" value="1"/>
</dbReference>
<dbReference type="Proteomes" id="UP000604825">
    <property type="component" value="Unassembled WGS sequence"/>
</dbReference>
<evidence type="ECO:0000313" key="6">
    <source>
        <dbReference type="EMBL" id="CAD6334296.1"/>
    </source>
</evidence>
<dbReference type="AlphaFoldDB" id="A0A811S0I1"/>
<dbReference type="EMBL" id="CAJGYO010000017">
    <property type="protein sequence ID" value="CAD6334296.1"/>
    <property type="molecule type" value="Genomic_DNA"/>
</dbReference>
<dbReference type="PANTHER" id="PTHR48046">
    <property type="entry name" value="UDP-GLYCOSYLTRANSFERASE 72E1"/>
    <property type="match status" value="1"/>
</dbReference>
<keyword evidence="2 4" id="KW-0328">Glycosyltransferase</keyword>
<evidence type="ECO:0000256" key="3">
    <source>
        <dbReference type="ARBA" id="ARBA00022679"/>
    </source>
</evidence>